<sequence length="117" mass="13165">MLASSDHFQYIFNELGVEGGGQWRGPVAGADRGADATGFLPSVQMFVKVEAGFGPWTKKERRATARGENVVLLRETDLDQVSIEEILKEQRLQQQAKRETEKVKMQALKDADHLDEY</sequence>
<dbReference type="Proteomes" id="UP000265200">
    <property type="component" value="Chromosome 16"/>
</dbReference>
<evidence type="ECO:0000313" key="2">
    <source>
        <dbReference type="Proteomes" id="UP000265200"/>
    </source>
</evidence>
<proteinExistence type="predicted"/>
<reference key="1">
    <citation type="journal article" date="2007" name="Nature">
        <title>The medaka draft genome and insights into vertebrate genome evolution.</title>
        <authorList>
            <person name="Kasahara M."/>
            <person name="Naruse K."/>
            <person name="Sasaki S."/>
            <person name="Nakatani Y."/>
            <person name="Qu W."/>
            <person name="Ahsan B."/>
            <person name="Yamada T."/>
            <person name="Nagayasu Y."/>
            <person name="Doi K."/>
            <person name="Kasai Y."/>
            <person name="Jindo T."/>
            <person name="Kobayashi D."/>
            <person name="Shimada A."/>
            <person name="Toyoda A."/>
            <person name="Kuroki Y."/>
            <person name="Fujiyama A."/>
            <person name="Sasaki T."/>
            <person name="Shimizu A."/>
            <person name="Asakawa S."/>
            <person name="Shimizu N."/>
            <person name="Hashimoto S."/>
            <person name="Yang J."/>
            <person name="Lee Y."/>
            <person name="Matsushima K."/>
            <person name="Sugano S."/>
            <person name="Sakaizumi M."/>
            <person name="Narita T."/>
            <person name="Ohishi K."/>
            <person name="Haga S."/>
            <person name="Ohta F."/>
            <person name="Nomoto H."/>
            <person name="Nogata K."/>
            <person name="Morishita T."/>
            <person name="Endo T."/>
            <person name="Shin-I T."/>
            <person name="Takeda H."/>
            <person name="Morishita S."/>
            <person name="Kohara Y."/>
        </authorList>
    </citation>
    <scope>NUCLEOTIDE SEQUENCE [LARGE SCALE GENOMIC DNA]</scope>
    <source>
        <strain>Hd-rR</strain>
    </source>
</reference>
<reference evidence="1 2" key="2">
    <citation type="submission" date="2017-04" db="EMBL/GenBank/DDBJ databases">
        <title>CpG methylation of centromeres and impact of large insertions on vertebrate speciation.</title>
        <authorList>
            <person name="Ichikawa K."/>
            <person name="Yoshimura J."/>
            <person name="Morishita S."/>
        </authorList>
    </citation>
    <scope>NUCLEOTIDE SEQUENCE</scope>
    <source>
        <strain evidence="1 2">HSOK</strain>
    </source>
</reference>
<dbReference type="Ensembl" id="ENSORLT00015023947.1">
    <property type="protein sequence ID" value="ENSORLP00015015895.1"/>
    <property type="gene ID" value="ENSORLG00015016845.1"/>
</dbReference>
<reference evidence="1" key="3">
    <citation type="submission" date="2025-08" db="UniProtKB">
        <authorList>
            <consortium name="Ensembl"/>
        </authorList>
    </citation>
    <scope>IDENTIFICATION</scope>
    <source>
        <strain evidence="1">HSOK</strain>
    </source>
</reference>
<accession>A0A3P9I7K7</accession>
<name>A0A3P9I7K7_ORYLA</name>
<dbReference type="AlphaFoldDB" id="A0A3P9I7K7"/>
<reference evidence="1" key="4">
    <citation type="submission" date="2025-09" db="UniProtKB">
        <authorList>
            <consortium name="Ensembl"/>
        </authorList>
    </citation>
    <scope>IDENTIFICATION</scope>
    <source>
        <strain evidence="1">HSOK</strain>
    </source>
</reference>
<protein>
    <submittedName>
        <fullName evidence="1">Uncharacterized protein</fullName>
    </submittedName>
</protein>
<organism evidence="1 2">
    <name type="scientific">Oryzias latipes</name>
    <name type="common">Japanese rice fish</name>
    <name type="synonym">Japanese killifish</name>
    <dbReference type="NCBI Taxonomy" id="8090"/>
    <lineage>
        <taxon>Eukaryota</taxon>
        <taxon>Metazoa</taxon>
        <taxon>Chordata</taxon>
        <taxon>Craniata</taxon>
        <taxon>Vertebrata</taxon>
        <taxon>Euteleostomi</taxon>
        <taxon>Actinopterygii</taxon>
        <taxon>Neopterygii</taxon>
        <taxon>Teleostei</taxon>
        <taxon>Neoteleostei</taxon>
        <taxon>Acanthomorphata</taxon>
        <taxon>Ovalentaria</taxon>
        <taxon>Atherinomorphae</taxon>
        <taxon>Beloniformes</taxon>
        <taxon>Adrianichthyidae</taxon>
        <taxon>Oryziinae</taxon>
        <taxon>Oryzias</taxon>
    </lineage>
</organism>
<evidence type="ECO:0000313" key="1">
    <source>
        <dbReference type="Ensembl" id="ENSORLP00015015895.1"/>
    </source>
</evidence>